<dbReference type="EMBL" id="JXJN01014226">
    <property type="status" value="NOT_ANNOTATED_CDS"/>
    <property type="molecule type" value="Genomic_DNA"/>
</dbReference>
<reference evidence="2" key="1">
    <citation type="submission" date="2015-01" db="EMBL/GenBank/DDBJ databases">
        <authorList>
            <person name="Aksoy S."/>
            <person name="Warren W."/>
            <person name="Wilson R.K."/>
        </authorList>
    </citation>
    <scope>NUCLEOTIDE SEQUENCE [LARGE SCALE GENOMIC DNA]</scope>
    <source>
        <strain evidence="2">IAEA</strain>
    </source>
</reference>
<evidence type="ECO:0000313" key="2">
    <source>
        <dbReference type="Proteomes" id="UP000092460"/>
    </source>
</evidence>
<dbReference type="EnsemblMetazoa" id="GPPI030006-RA">
    <property type="protein sequence ID" value="GPPI030006-PA"/>
    <property type="gene ID" value="GPPI030006"/>
</dbReference>
<reference evidence="1" key="2">
    <citation type="submission" date="2020-05" db="UniProtKB">
        <authorList>
            <consortium name="EnsemblMetazoa"/>
        </authorList>
    </citation>
    <scope>IDENTIFICATION</scope>
    <source>
        <strain evidence="1">IAEA</strain>
    </source>
</reference>
<dbReference type="VEuPathDB" id="VectorBase:GPPI030006"/>
<organism evidence="1 2">
    <name type="scientific">Glossina palpalis gambiensis</name>
    <dbReference type="NCBI Taxonomy" id="67801"/>
    <lineage>
        <taxon>Eukaryota</taxon>
        <taxon>Metazoa</taxon>
        <taxon>Ecdysozoa</taxon>
        <taxon>Arthropoda</taxon>
        <taxon>Hexapoda</taxon>
        <taxon>Insecta</taxon>
        <taxon>Pterygota</taxon>
        <taxon>Neoptera</taxon>
        <taxon>Endopterygota</taxon>
        <taxon>Diptera</taxon>
        <taxon>Brachycera</taxon>
        <taxon>Muscomorpha</taxon>
        <taxon>Hippoboscoidea</taxon>
        <taxon>Glossinidae</taxon>
        <taxon>Glossina</taxon>
    </lineage>
</organism>
<dbReference type="Proteomes" id="UP000092460">
    <property type="component" value="Unassembled WGS sequence"/>
</dbReference>
<keyword evidence="2" id="KW-1185">Reference proteome</keyword>
<name>A0A1B0BH90_9MUSC</name>
<sequence>MFIVVRFSNAIMSERLGGNGSNDDENDAGGDGSYRYDVLSAYVMCPQISKNEQKPWAPKYDYASGDEYSSNSGTVRFMHRHHHHHHHHHHQVIFSTENAKRFADSLSLVVVADEVGDAFAQVVAESGTERVKSTGQTCKKKHITIF</sequence>
<accession>A0A1B0BH90</accession>
<dbReference type="AlphaFoldDB" id="A0A1B0BH90"/>
<evidence type="ECO:0000313" key="1">
    <source>
        <dbReference type="EnsemblMetazoa" id="GPPI030006-PA"/>
    </source>
</evidence>
<protein>
    <submittedName>
        <fullName evidence="1">Uncharacterized protein</fullName>
    </submittedName>
</protein>
<proteinExistence type="predicted"/>